<gene>
    <name evidence="2" type="ORF">K8V85_02245</name>
</gene>
<name>A0A921GXL6_9STAP</name>
<evidence type="ECO:0000313" key="3">
    <source>
        <dbReference type="Proteomes" id="UP000706163"/>
    </source>
</evidence>
<dbReference type="PANTHER" id="PTHR34980">
    <property type="entry name" value="INNER MEMBRANE PROTEIN-RELATED-RELATED"/>
    <property type="match status" value="1"/>
</dbReference>
<reference evidence="2" key="1">
    <citation type="journal article" date="2021" name="PeerJ">
        <title>Extensive microbial diversity within the chicken gut microbiome revealed by metagenomics and culture.</title>
        <authorList>
            <person name="Gilroy R."/>
            <person name="Ravi A."/>
            <person name="Getino M."/>
            <person name="Pursley I."/>
            <person name="Horton D.L."/>
            <person name="Alikhan N.F."/>
            <person name="Baker D."/>
            <person name="Gharbi K."/>
            <person name="Hall N."/>
            <person name="Watson M."/>
            <person name="Adriaenssens E.M."/>
            <person name="Foster-Nyarko E."/>
            <person name="Jarju S."/>
            <person name="Secka A."/>
            <person name="Antonio M."/>
            <person name="Oren A."/>
            <person name="Chaudhuri R.R."/>
            <person name="La Ragione R."/>
            <person name="Hildebrand F."/>
            <person name="Pallen M.J."/>
        </authorList>
    </citation>
    <scope>NUCLEOTIDE SEQUENCE</scope>
    <source>
        <strain evidence="2">CHK149-3286</strain>
    </source>
</reference>
<dbReference type="Proteomes" id="UP000706163">
    <property type="component" value="Unassembled WGS sequence"/>
</dbReference>
<dbReference type="PANTHER" id="PTHR34980:SF2">
    <property type="entry name" value="INNER MEMBRANE PROTEIN YHAH-RELATED"/>
    <property type="match status" value="1"/>
</dbReference>
<accession>A0A921GXL6</accession>
<evidence type="ECO:0000256" key="1">
    <source>
        <dbReference type="SAM" id="Phobius"/>
    </source>
</evidence>
<keyword evidence="1" id="KW-1133">Transmembrane helix</keyword>
<protein>
    <submittedName>
        <fullName evidence="2">DUF805 domain-containing protein</fullName>
    </submittedName>
</protein>
<comment type="caution">
    <text evidence="2">The sequence shown here is derived from an EMBL/GenBank/DDBJ whole genome shotgun (WGS) entry which is preliminary data.</text>
</comment>
<dbReference type="GO" id="GO:0005886">
    <property type="term" value="C:plasma membrane"/>
    <property type="evidence" value="ECO:0007669"/>
    <property type="project" value="TreeGrafter"/>
</dbReference>
<dbReference type="RefSeq" id="WP_233419848.1">
    <property type="nucleotide sequence ID" value="NZ_DYVT01000026.1"/>
</dbReference>
<proteinExistence type="predicted"/>
<dbReference type="InterPro" id="IPR008523">
    <property type="entry name" value="DUF805"/>
</dbReference>
<keyword evidence="1" id="KW-0472">Membrane</keyword>
<sequence length="165" mass="18213">MMNNSQNQILQSYKDFWVRYIDVNGRSKRPDFWHPFWINFLISSVLGAISGGLLTTIFGIAIVIPAFTVMVRRLHDTNRTMILAIVSYFSSLITTMAAVMFILTVLALASSGNFGLIGVTLMASAFGTFVGGVITLYTLFVLIKPGNKDVNRYGSDGSCEVIEQI</sequence>
<feature type="transmembrane region" description="Helical" evidence="1">
    <location>
        <begin position="36"/>
        <end position="69"/>
    </location>
</feature>
<organism evidence="2 3">
    <name type="scientific">Staphylococcus kloosii</name>
    <dbReference type="NCBI Taxonomy" id="29384"/>
    <lineage>
        <taxon>Bacteria</taxon>
        <taxon>Bacillati</taxon>
        <taxon>Bacillota</taxon>
        <taxon>Bacilli</taxon>
        <taxon>Bacillales</taxon>
        <taxon>Staphylococcaceae</taxon>
        <taxon>Staphylococcus</taxon>
    </lineage>
</organism>
<evidence type="ECO:0000313" key="2">
    <source>
        <dbReference type="EMBL" id="HJF67108.1"/>
    </source>
</evidence>
<dbReference type="EMBL" id="DYVT01000026">
    <property type="protein sequence ID" value="HJF67108.1"/>
    <property type="molecule type" value="Genomic_DNA"/>
</dbReference>
<feature type="transmembrane region" description="Helical" evidence="1">
    <location>
        <begin position="114"/>
        <end position="143"/>
    </location>
</feature>
<keyword evidence="1" id="KW-0812">Transmembrane</keyword>
<reference evidence="2" key="2">
    <citation type="submission" date="2021-09" db="EMBL/GenBank/DDBJ databases">
        <authorList>
            <person name="Gilroy R."/>
        </authorList>
    </citation>
    <scope>NUCLEOTIDE SEQUENCE</scope>
    <source>
        <strain evidence="2">CHK149-3286</strain>
    </source>
</reference>
<dbReference type="Pfam" id="PF05656">
    <property type="entry name" value="DUF805"/>
    <property type="match status" value="1"/>
</dbReference>
<dbReference type="AlphaFoldDB" id="A0A921GXL6"/>
<feature type="transmembrane region" description="Helical" evidence="1">
    <location>
        <begin position="81"/>
        <end position="108"/>
    </location>
</feature>